<feature type="chain" id="PRO_5042864116" description="Prolamin-like domain-containing protein" evidence="2">
    <location>
        <begin position="23"/>
        <end position="117"/>
    </location>
</feature>
<dbReference type="EMBL" id="JAXUIC010000002">
    <property type="protein sequence ID" value="KAK4604890.1"/>
    <property type="molecule type" value="Genomic_DNA"/>
</dbReference>
<evidence type="ECO:0000313" key="5">
    <source>
        <dbReference type="Proteomes" id="UP001324115"/>
    </source>
</evidence>
<reference evidence="4 5" key="1">
    <citation type="journal article" date="2023" name="G3 (Bethesda)">
        <title>A haplotype-resolved chromosome-scale genome for Quercus rubra L. provides insights into the genetics of adaptive traits for red oak species.</title>
        <authorList>
            <person name="Kapoor B."/>
            <person name="Jenkins J."/>
            <person name="Schmutz J."/>
            <person name="Zhebentyayeva T."/>
            <person name="Kuelheim C."/>
            <person name="Coggeshall M."/>
            <person name="Heim C."/>
            <person name="Lasky J.R."/>
            <person name="Leites L."/>
            <person name="Islam-Faridi N."/>
            <person name="Romero-Severson J."/>
            <person name="DeLeo V.L."/>
            <person name="Lucas S.M."/>
            <person name="Lazic D."/>
            <person name="Gailing O."/>
            <person name="Carlson J."/>
            <person name="Staton M."/>
        </authorList>
    </citation>
    <scope>NUCLEOTIDE SEQUENCE [LARGE SCALE GENOMIC DNA]</scope>
    <source>
        <strain evidence="4">Pseudo-F2</strain>
    </source>
</reference>
<evidence type="ECO:0000259" key="3">
    <source>
        <dbReference type="Pfam" id="PF05617"/>
    </source>
</evidence>
<evidence type="ECO:0000256" key="1">
    <source>
        <dbReference type="ARBA" id="ARBA00022729"/>
    </source>
</evidence>
<dbReference type="AlphaFoldDB" id="A0AAN7G3I3"/>
<gene>
    <name evidence="4" type="ORF">RGQ29_013093</name>
</gene>
<keyword evidence="5" id="KW-1185">Reference proteome</keyword>
<dbReference type="InterPro" id="IPR008502">
    <property type="entry name" value="Prolamin-like"/>
</dbReference>
<evidence type="ECO:0000256" key="2">
    <source>
        <dbReference type="SAM" id="SignalP"/>
    </source>
</evidence>
<feature type="domain" description="Prolamin-like" evidence="3">
    <location>
        <begin position="33"/>
        <end position="105"/>
    </location>
</feature>
<feature type="signal peptide" evidence="2">
    <location>
        <begin position="1"/>
        <end position="22"/>
    </location>
</feature>
<sequence>MAKLNSFSVVVVAAMLLAFVVAAKQDFNSLMLCSNKLSPDCGQEIFLDIFWKNSKPVSDYCCHSLARLGLTCHNRLFDNIVNTQHGYKSNETITRPRSVQIWNKCALVAGVVAPALK</sequence>
<protein>
    <recommendedName>
        <fullName evidence="3">Prolamin-like domain-containing protein</fullName>
    </recommendedName>
</protein>
<evidence type="ECO:0000313" key="4">
    <source>
        <dbReference type="EMBL" id="KAK4604890.1"/>
    </source>
</evidence>
<dbReference type="Pfam" id="PF05617">
    <property type="entry name" value="Prolamin_like"/>
    <property type="match status" value="1"/>
</dbReference>
<dbReference type="PANTHER" id="PTHR31951">
    <property type="entry name" value="BIFUNCTIONAL INHIBITOR/LIPID-TRANSFER PROTEIN/SEED STORAGE 2S ALBUMIN SUPERFAMILY PROTEIN-RELATED"/>
    <property type="match status" value="1"/>
</dbReference>
<dbReference type="PANTHER" id="PTHR31951:SF22">
    <property type="entry name" value="ECA1 GAMETOGENESIS RELATED FAMILY"/>
    <property type="match status" value="1"/>
</dbReference>
<dbReference type="Proteomes" id="UP001324115">
    <property type="component" value="Unassembled WGS sequence"/>
</dbReference>
<name>A0AAN7G3I3_QUERU</name>
<comment type="caution">
    <text evidence="4">The sequence shown here is derived from an EMBL/GenBank/DDBJ whole genome shotgun (WGS) entry which is preliminary data.</text>
</comment>
<keyword evidence="1 2" id="KW-0732">Signal</keyword>
<organism evidence="4 5">
    <name type="scientific">Quercus rubra</name>
    <name type="common">Northern red oak</name>
    <name type="synonym">Quercus borealis</name>
    <dbReference type="NCBI Taxonomy" id="3512"/>
    <lineage>
        <taxon>Eukaryota</taxon>
        <taxon>Viridiplantae</taxon>
        <taxon>Streptophyta</taxon>
        <taxon>Embryophyta</taxon>
        <taxon>Tracheophyta</taxon>
        <taxon>Spermatophyta</taxon>
        <taxon>Magnoliopsida</taxon>
        <taxon>eudicotyledons</taxon>
        <taxon>Gunneridae</taxon>
        <taxon>Pentapetalae</taxon>
        <taxon>rosids</taxon>
        <taxon>fabids</taxon>
        <taxon>Fagales</taxon>
        <taxon>Fagaceae</taxon>
        <taxon>Quercus</taxon>
    </lineage>
</organism>
<accession>A0AAN7G3I3</accession>
<proteinExistence type="predicted"/>